<dbReference type="InterPro" id="IPR035500">
    <property type="entry name" value="NHR-like_dom_sf"/>
</dbReference>
<reference evidence="8" key="1">
    <citation type="submission" date="2017-02" db="UniProtKB">
        <authorList>
            <consortium name="WormBaseParasite"/>
        </authorList>
    </citation>
    <scope>IDENTIFICATION</scope>
</reference>
<feature type="domain" description="NR LBD" evidence="5">
    <location>
        <begin position="30"/>
        <end position="280"/>
    </location>
</feature>
<evidence type="ECO:0000256" key="1">
    <source>
        <dbReference type="ARBA" id="ARBA00023015"/>
    </source>
</evidence>
<dbReference type="PANTHER" id="PTHR47630:SF5">
    <property type="entry name" value="NR LBD DOMAIN-CONTAINING PROTEIN"/>
    <property type="match status" value="1"/>
</dbReference>
<dbReference type="STRING" id="27835.A0A0N4YIQ0"/>
<name>A0A0N4YIQ0_NIPBR</name>
<keyword evidence="7" id="KW-1185">Reference proteome</keyword>
<dbReference type="Gene3D" id="1.10.565.10">
    <property type="entry name" value="Retinoid X Receptor"/>
    <property type="match status" value="1"/>
</dbReference>
<keyword evidence="4" id="KW-0812">Transmembrane</keyword>
<dbReference type="SMART" id="SM00430">
    <property type="entry name" value="HOLI"/>
    <property type="match status" value="1"/>
</dbReference>
<reference evidence="6 7" key="2">
    <citation type="submission" date="2018-11" db="EMBL/GenBank/DDBJ databases">
        <authorList>
            <consortium name="Pathogen Informatics"/>
        </authorList>
    </citation>
    <scope>NUCLEOTIDE SEQUENCE [LARGE SCALE GENOMIC DNA]</scope>
</reference>
<accession>A0A0N4YIQ0</accession>
<dbReference type="SUPFAM" id="SSF48508">
    <property type="entry name" value="Nuclear receptor ligand-binding domain"/>
    <property type="match status" value="1"/>
</dbReference>
<proteinExistence type="predicted"/>
<dbReference type="PANTHER" id="PTHR47630">
    <property type="entry name" value="NUCLEAR HORMONE RECEPTOR FAMILY-RELATED-RELATED"/>
    <property type="match status" value="1"/>
</dbReference>
<dbReference type="Proteomes" id="UP000271162">
    <property type="component" value="Unassembled WGS sequence"/>
</dbReference>
<keyword evidence="4" id="KW-1133">Transmembrane helix</keyword>
<protein>
    <submittedName>
        <fullName evidence="8">NR LBD domain-containing protein</fullName>
    </submittedName>
</protein>
<dbReference type="EMBL" id="UYSL01022405">
    <property type="protein sequence ID" value="VDL80396.1"/>
    <property type="molecule type" value="Genomic_DNA"/>
</dbReference>
<dbReference type="AlphaFoldDB" id="A0A0N4YIQ0"/>
<evidence type="ECO:0000256" key="2">
    <source>
        <dbReference type="ARBA" id="ARBA00023163"/>
    </source>
</evidence>
<evidence type="ECO:0000313" key="6">
    <source>
        <dbReference type="EMBL" id="VDL80396.1"/>
    </source>
</evidence>
<dbReference type="PROSITE" id="PS51843">
    <property type="entry name" value="NR_LBD"/>
    <property type="match status" value="1"/>
</dbReference>
<dbReference type="Pfam" id="PF00104">
    <property type="entry name" value="Hormone_recep"/>
    <property type="match status" value="1"/>
</dbReference>
<feature type="transmembrane region" description="Helical" evidence="4">
    <location>
        <begin position="185"/>
        <end position="208"/>
    </location>
</feature>
<evidence type="ECO:0000259" key="5">
    <source>
        <dbReference type="PROSITE" id="PS51843"/>
    </source>
</evidence>
<dbReference type="InterPro" id="IPR052499">
    <property type="entry name" value="C.elegans_NHRs"/>
</dbReference>
<evidence type="ECO:0000313" key="7">
    <source>
        <dbReference type="Proteomes" id="UP000271162"/>
    </source>
</evidence>
<dbReference type="OMA" id="FGSGICF"/>
<keyword evidence="2" id="KW-0804">Transcription</keyword>
<dbReference type="InterPro" id="IPR000536">
    <property type="entry name" value="Nucl_hrmn_rcpt_lig-bd"/>
</dbReference>
<keyword evidence="3" id="KW-0675">Receptor</keyword>
<evidence type="ECO:0000256" key="4">
    <source>
        <dbReference type="SAM" id="Phobius"/>
    </source>
</evidence>
<keyword evidence="4" id="KW-0472">Membrane</keyword>
<keyword evidence="1" id="KW-0805">Transcription regulation</keyword>
<evidence type="ECO:0000256" key="3">
    <source>
        <dbReference type="ARBA" id="ARBA00023170"/>
    </source>
</evidence>
<sequence>MALVRRTRRHRYSSDSDTDDVELPNIILDENRFVCFTILSIWSPCVNDVAQRGCSPAVAKYGQTRITDTSMYQQLTLRSLKTMWCRLVAHYFEWVAGIPELRLIDVRKRINLIALQLCKVICLTVSYWTYTHNHNGVIFGSGICFNPSESKEEGLRNYVTELGDVLQLNVVSAFRTLRISREEYLLMKLIAFFDYLLLYGIWSSWIHWDTVTPGPRLQLSPADRHIVDMALKRYQSALVEHILTEVDQMHLSQFTIQNSGNLHGTLTCEIHVNVVRSYST</sequence>
<evidence type="ECO:0000313" key="8">
    <source>
        <dbReference type="WBParaSite" id="NBR_0001680001-mRNA-1"/>
    </source>
</evidence>
<dbReference type="WBParaSite" id="NBR_0001680001-mRNA-1">
    <property type="protein sequence ID" value="NBR_0001680001-mRNA-1"/>
    <property type="gene ID" value="NBR_0001680001"/>
</dbReference>
<organism evidence="8">
    <name type="scientific">Nippostrongylus brasiliensis</name>
    <name type="common">Rat hookworm</name>
    <dbReference type="NCBI Taxonomy" id="27835"/>
    <lineage>
        <taxon>Eukaryota</taxon>
        <taxon>Metazoa</taxon>
        <taxon>Ecdysozoa</taxon>
        <taxon>Nematoda</taxon>
        <taxon>Chromadorea</taxon>
        <taxon>Rhabditida</taxon>
        <taxon>Rhabditina</taxon>
        <taxon>Rhabditomorpha</taxon>
        <taxon>Strongyloidea</taxon>
        <taxon>Heligmosomidae</taxon>
        <taxon>Nippostrongylus</taxon>
    </lineage>
</organism>
<gene>
    <name evidence="6" type="ORF">NBR_LOCUS16801</name>
</gene>